<dbReference type="Proteomes" id="UP000503349">
    <property type="component" value="Chromosome 7"/>
</dbReference>
<evidence type="ECO:0000313" key="2">
    <source>
        <dbReference type="EMBL" id="KAF3692395.1"/>
    </source>
</evidence>
<reference evidence="2 3" key="1">
    <citation type="submission" date="2019-02" db="EMBL/GenBank/DDBJ databases">
        <title>Opniocepnalus argus genome.</title>
        <authorList>
            <person name="Zhou C."/>
            <person name="Xiao S."/>
        </authorList>
    </citation>
    <scope>NUCLEOTIDE SEQUENCE [LARGE SCALE GENOMIC DNA]</scope>
    <source>
        <strain evidence="2">OARG1902GOOAL</strain>
        <tissue evidence="2">Muscle</tissue>
    </source>
</reference>
<dbReference type="AlphaFoldDB" id="A0A6G1PQ43"/>
<feature type="signal peptide" evidence="1">
    <location>
        <begin position="1"/>
        <end position="19"/>
    </location>
</feature>
<reference evidence="3" key="2">
    <citation type="submission" date="2019-02" db="EMBL/GenBank/DDBJ databases">
        <title>Opniocepnalus argus Var Kimnra genome.</title>
        <authorList>
            <person name="Zhou C."/>
            <person name="Xiao S."/>
        </authorList>
    </citation>
    <scope>NUCLEOTIDE SEQUENCE [LARGE SCALE GENOMIC DNA]</scope>
</reference>
<dbReference type="EMBL" id="CM015718">
    <property type="protein sequence ID" value="KAF3692395.1"/>
    <property type="molecule type" value="Genomic_DNA"/>
</dbReference>
<gene>
    <name evidence="2" type="ORF">EXN66_Car008071</name>
</gene>
<keyword evidence="1" id="KW-0732">Signal</keyword>
<organism evidence="2 3">
    <name type="scientific">Channa argus</name>
    <name type="common">Northern snakehead</name>
    <name type="synonym">Ophicephalus argus</name>
    <dbReference type="NCBI Taxonomy" id="215402"/>
    <lineage>
        <taxon>Eukaryota</taxon>
        <taxon>Metazoa</taxon>
        <taxon>Chordata</taxon>
        <taxon>Craniata</taxon>
        <taxon>Vertebrata</taxon>
        <taxon>Euteleostomi</taxon>
        <taxon>Actinopterygii</taxon>
        <taxon>Neopterygii</taxon>
        <taxon>Teleostei</taxon>
        <taxon>Neoteleostei</taxon>
        <taxon>Acanthomorphata</taxon>
        <taxon>Anabantaria</taxon>
        <taxon>Anabantiformes</taxon>
        <taxon>Channoidei</taxon>
        <taxon>Channidae</taxon>
        <taxon>Channa</taxon>
    </lineage>
</organism>
<name>A0A6G1PQ43_CHAAH</name>
<keyword evidence="3" id="KW-1185">Reference proteome</keyword>
<feature type="chain" id="PRO_5026310100" description="Secreted protein" evidence="1">
    <location>
        <begin position="20"/>
        <end position="66"/>
    </location>
</feature>
<evidence type="ECO:0000256" key="1">
    <source>
        <dbReference type="SAM" id="SignalP"/>
    </source>
</evidence>
<proteinExistence type="predicted"/>
<evidence type="ECO:0000313" key="3">
    <source>
        <dbReference type="Proteomes" id="UP000503349"/>
    </source>
</evidence>
<evidence type="ECO:0008006" key="4">
    <source>
        <dbReference type="Google" id="ProtNLM"/>
    </source>
</evidence>
<sequence length="66" mass="7361">MALVLLLCSLCTAPKYNSAVVLWFPAIFSADELFKKRDRHRKSQKLQTLNLPPDLQNVIASACSGQ</sequence>
<protein>
    <recommendedName>
        <fullName evidence="4">Secreted protein</fullName>
    </recommendedName>
</protein>
<accession>A0A6G1PQ43</accession>